<dbReference type="RefSeq" id="WP_110305257.1">
    <property type="nucleotide sequence ID" value="NZ_QJHK01000002.1"/>
</dbReference>
<reference evidence="2 3" key="1">
    <citation type="submission" date="2018-05" db="EMBL/GenBank/DDBJ databases">
        <title>Flavobacterium sp. strain IMCC34759, incomplete genome.</title>
        <authorList>
            <person name="Joung Y."/>
            <person name="Cho J."/>
        </authorList>
    </citation>
    <scope>NUCLEOTIDE SEQUENCE [LARGE SCALE GENOMIC DNA]</scope>
    <source>
        <strain evidence="2 3">IMCC34759</strain>
    </source>
</reference>
<name>A0A2V4BTB8_9FLAO</name>
<evidence type="ECO:0000313" key="3">
    <source>
        <dbReference type="Proteomes" id="UP000247903"/>
    </source>
</evidence>
<accession>A0A2V4BTB8</accession>
<keyword evidence="1" id="KW-0472">Membrane</keyword>
<dbReference type="OrthoDB" id="1352666at2"/>
<keyword evidence="1" id="KW-0812">Transmembrane</keyword>
<dbReference type="AlphaFoldDB" id="A0A2V4BTB8"/>
<dbReference type="Proteomes" id="UP000247903">
    <property type="component" value="Unassembled WGS sequence"/>
</dbReference>
<feature type="transmembrane region" description="Helical" evidence="1">
    <location>
        <begin position="12"/>
        <end position="30"/>
    </location>
</feature>
<proteinExistence type="predicted"/>
<evidence type="ECO:0000256" key="1">
    <source>
        <dbReference type="SAM" id="Phobius"/>
    </source>
</evidence>
<gene>
    <name evidence="2" type="ORF">DMB65_03390</name>
</gene>
<keyword evidence="1" id="KW-1133">Transmembrane helix</keyword>
<sequence>MKEKYSEITLKILILIPIIFILFAIDQFLIPQKQINDQITEYSKIIISRRGKFSTSNSKEFLGYKYYTKKGYEFSLSKTYIEENEIIISESYIFQNISNIKTINKEYSEELMSGLNGACLYIAIGLCATSIISILLLKFNSSLSENGFQNIFLSNAFLTIIFFYLLLIYN</sequence>
<keyword evidence="3" id="KW-1185">Reference proteome</keyword>
<feature type="transmembrane region" description="Helical" evidence="1">
    <location>
        <begin position="151"/>
        <end position="169"/>
    </location>
</feature>
<organism evidence="2 3">
    <name type="scientific">Flavobacterium cheongpyeongense</name>
    <dbReference type="NCBI Taxonomy" id="2212651"/>
    <lineage>
        <taxon>Bacteria</taxon>
        <taxon>Pseudomonadati</taxon>
        <taxon>Bacteroidota</taxon>
        <taxon>Flavobacteriia</taxon>
        <taxon>Flavobacteriales</taxon>
        <taxon>Flavobacteriaceae</taxon>
        <taxon>Flavobacterium</taxon>
    </lineage>
</organism>
<protein>
    <submittedName>
        <fullName evidence="2">Uncharacterized protein</fullName>
    </submittedName>
</protein>
<dbReference type="EMBL" id="QJHK01000002">
    <property type="protein sequence ID" value="PXY42285.1"/>
    <property type="molecule type" value="Genomic_DNA"/>
</dbReference>
<evidence type="ECO:0000313" key="2">
    <source>
        <dbReference type="EMBL" id="PXY42285.1"/>
    </source>
</evidence>
<feature type="transmembrane region" description="Helical" evidence="1">
    <location>
        <begin position="120"/>
        <end position="139"/>
    </location>
</feature>
<comment type="caution">
    <text evidence="2">The sequence shown here is derived from an EMBL/GenBank/DDBJ whole genome shotgun (WGS) entry which is preliminary data.</text>
</comment>